<keyword evidence="2" id="KW-0732">Signal</keyword>
<feature type="transmembrane region" description="Helical" evidence="1">
    <location>
        <begin position="82"/>
        <end position="101"/>
    </location>
</feature>
<feature type="domain" description="AB hydrolase-1" evidence="3">
    <location>
        <begin position="166"/>
        <end position="397"/>
    </location>
</feature>
<keyword evidence="5" id="KW-1185">Reference proteome</keyword>
<gene>
    <name evidence="4" type="ORF">ACFQDO_11870</name>
</gene>
<dbReference type="InterPro" id="IPR050266">
    <property type="entry name" value="AB_hydrolase_sf"/>
</dbReference>
<dbReference type="InterPro" id="IPR000073">
    <property type="entry name" value="AB_hydrolase_1"/>
</dbReference>
<evidence type="ECO:0000313" key="4">
    <source>
        <dbReference type="EMBL" id="MFC6007826.1"/>
    </source>
</evidence>
<feature type="transmembrane region" description="Helical" evidence="1">
    <location>
        <begin position="27"/>
        <end position="46"/>
    </location>
</feature>
<keyword evidence="1" id="KW-0472">Membrane</keyword>
<feature type="transmembrane region" description="Helical" evidence="1">
    <location>
        <begin position="58"/>
        <end position="76"/>
    </location>
</feature>
<keyword evidence="1" id="KW-1133">Transmembrane helix</keyword>
<dbReference type="Gene3D" id="3.40.50.1820">
    <property type="entry name" value="alpha/beta hydrolase"/>
    <property type="match status" value="1"/>
</dbReference>
<reference evidence="5" key="1">
    <citation type="journal article" date="2019" name="Int. J. Syst. Evol. Microbiol.">
        <title>The Global Catalogue of Microorganisms (GCM) 10K type strain sequencing project: providing services to taxonomists for standard genome sequencing and annotation.</title>
        <authorList>
            <consortium name="The Broad Institute Genomics Platform"/>
            <consortium name="The Broad Institute Genome Sequencing Center for Infectious Disease"/>
            <person name="Wu L."/>
            <person name="Ma J."/>
        </authorList>
    </citation>
    <scope>NUCLEOTIDE SEQUENCE [LARGE SCALE GENOMIC DNA]</scope>
    <source>
        <strain evidence="5">KACC 14249</strain>
    </source>
</reference>
<feature type="transmembrane region" description="Helical" evidence="1">
    <location>
        <begin position="113"/>
        <end position="131"/>
    </location>
</feature>
<keyword evidence="1" id="KW-0812">Transmembrane</keyword>
<name>A0ABW1JEN2_9ACTN</name>
<proteinExistence type="predicted"/>
<dbReference type="PRINTS" id="PR00111">
    <property type="entry name" value="ABHYDROLASE"/>
</dbReference>
<feature type="chain" id="PRO_5046164355" evidence="2">
    <location>
        <begin position="23"/>
        <end position="428"/>
    </location>
</feature>
<dbReference type="GO" id="GO:0016787">
    <property type="term" value="F:hydrolase activity"/>
    <property type="evidence" value="ECO:0007669"/>
    <property type="project" value="UniProtKB-KW"/>
</dbReference>
<evidence type="ECO:0000313" key="5">
    <source>
        <dbReference type="Proteomes" id="UP001596189"/>
    </source>
</evidence>
<feature type="signal peptide" evidence="2">
    <location>
        <begin position="1"/>
        <end position="22"/>
    </location>
</feature>
<dbReference type="EMBL" id="JBHSRD010000004">
    <property type="protein sequence ID" value="MFC6007826.1"/>
    <property type="molecule type" value="Genomic_DNA"/>
</dbReference>
<dbReference type="PANTHER" id="PTHR43798">
    <property type="entry name" value="MONOACYLGLYCEROL LIPASE"/>
    <property type="match status" value="1"/>
</dbReference>
<dbReference type="RefSeq" id="WP_345715494.1">
    <property type="nucleotide sequence ID" value="NZ_BAABFP010000002.1"/>
</dbReference>
<keyword evidence="4" id="KW-0378">Hydrolase</keyword>
<dbReference type="SUPFAM" id="SSF53474">
    <property type="entry name" value="alpha/beta-Hydrolases"/>
    <property type="match status" value="1"/>
</dbReference>
<protein>
    <submittedName>
        <fullName evidence="4">Alpha/beta hydrolase</fullName>
    </submittedName>
</protein>
<accession>A0ABW1JEN2</accession>
<dbReference type="Proteomes" id="UP001596189">
    <property type="component" value="Unassembled WGS sequence"/>
</dbReference>
<dbReference type="InterPro" id="IPR029058">
    <property type="entry name" value="AB_hydrolase_fold"/>
</dbReference>
<comment type="caution">
    <text evidence="4">The sequence shown here is derived from an EMBL/GenBank/DDBJ whole genome shotgun (WGS) entry which is preliminary data.</text>
</comment>
<organism evidence="4 5">
    <name type="scientific">Angustibacter luteus</name>
    <dbReference type="NCBI Taxonomy" id="658456"/>
    <lineage>
        <taxon>Bacteria</taxon>
        <taxon>Bacillati</taxon>
        <taxon>Actinomycetota</taxon>
        <taxon>Actinomycetes</taxon>
        <taxon>Kineosporiales</taxon>
        <taxon>Kineosporiaceae</taxon>
    </lineage>
</organism>
<evidence type="ECO:0000256" key="1">
    <source>
        <dbReference type="SAM" id="Phobius"/>
    </source>
</evidence>
<evidence type="ECO:0000259" key="3">
    <source>
        <dbReference type="Pfam" id="PF00561"/>
    </source>
</evidence>
<dbReference type="PANTHER" id="PTHR43798:SF33">
    <property type="entry name" value="HYDROLASE, PUTATIVE (AFU_ORTHOLOGUE AFUA_2G14860)-RELATED"/>
    <property type="match status" value="1"/>
</dbReference>
<dbReference type="Pfam" id="PF00561">
    <property type="entry name" value="Abhydrolase_1"/>
    <property type="match status" value="1"/>
</dbReference>
<sequence>MFGSLAVGLLAALLLVAAPFVADEPRAVTGAVLCGFALGWTMLAVLSVRLTDQPQAWAMVPAAFMGLGGLLLLLFGSSVDTVLSWVWPPTLLALVVWMVVQAHRHLRSRSRRWLLYPVLATLALAAVGGAYETVSAATDNPPAMSGQSVDVGGHSLRLHCTGSGSPTVVLQPGGGALSSDMGWIAPRVAADTRVCVYDRPGRGGSDPVSTREDASQIATDLHTLLLGANVPGPYVLAGHSFGGLYVLTYAARYPDEVAGMVLVDTTAPHKTPPAAASADPNAYYPLGRVTTLLSTTARLGMTRLYAPIEAGTLPPTSEAEAQANLATGANLRSFVDEFAQASASATEAGAFTDFGAKPLLVLTAGTGSDADLLASHERLAGMSTNSAHRVIDGASHQELLWDERDSAATSQAVLDVVAAIRATAPLAP</sequence>
<evidence type="ECO:0000256" key="2">
    <source>
        <dbReference type="SAM" id="SignalP"/>
    </source>
</evidence>